<reference evidence="5 6" key="1">
    <citation type="submission" date="2021-06" db="EMBL/GenBank/DDBJ databases">
        <title>Gemonas diversity in paddy soil.</title>
        <authorList>
            <person name="Liu G."/>
        </authorList>
    </citation>
    <scope>NUCLEOTIDE SEQUENCE [LARGE SCALE GENOMIC DNA]</scope>
    <source>
        <strain evidence="5 6">RG29</strain>
    </source>
</reference>
<keyword evidence="6" id="KW-1185">Reference proteome</keyword>
<evidence type="ECO:0000256" key="3">
    <source>
        <dbReference type="SAM" id="MobiDB-lite"/>
    </source>
</evidence>
<protein>
    <submittedName>
        <fullName evidence="5">Zinc-ribbon domain-containing protein</fullName>
    </submittedName>
</protein>
<feature type="region of interest" description="Disordered" evidence="3">
    <location>
        <begin position="272"/>
        <end position="299"/>
    </location>
</feature>
<evidence type="ECO:0000259" key="4">
    <source>
        <dbReference type="PROSITE" id="PS50110"/>
    </source>
</evidence>
<dbReference type="InterPro" id="IPR011723">
    <property type="entry name" value="Znf/thioredoxin_put"/>
</dbReference>
<evidence type="ECO:0000313" key="5">
    <source>
        <dbReference type="EMBL" id="QWV98195.1"/>
    </source>
</evidence>
<name>A0ABX8JII1_9BACT</name>
<sequence length="381" mass="41050">MLIVCPNCKKRFNVAVDSSDEPKKLRCSSCKAVFRLVRKSDRQATPKAKVKVVVANESAAFCKAVEKVLSAEPFELFLCTDGKEALETVQRVTPDVLLLDVALPTMFGFEVCERVRQDPALARVKIVLIASIYDKTRYKRSPNSLYGADDYIEKHHIPDSLVSMIYRLTSGDMPPVVRPTESELAAQEESRSEIRQMEVEETSMPVAAAAAPAPEPPAPAAAAVPVAAQTKAPAPVMAAPEAPVVEAAEAAAVAPPEAPVVAAPAPPAIEEAEPPAEAAMAPGAAAAPAEPAAAAPAQLPEEQVKARRLARIIVSDIVLYNQAKVEQGVREGSFYELLADDIREGEYLYQQRVSQQVRDTTSFLKDAFDELIAKKRAELSI</sequence>
<organism evidence="5 6">
    <name type="scientific">Geomonas diazotrophica</name>
    <dbReference type="NCBI Taxonomy" id="2843197"/>
    <lineage>
        <taxon>Bacteria</taxon>
        <taxon>Pseudomonadati</taxon>
        <taxon>Thermodesulfobacteriota</taxon>
        <taxon>Desulfuromonadia</taxon>
        <taxon>Geobacterales</taxon>
        <taxon>Geobacteraceae</taxon>
        <taxon>Geomonas</taxon>
    </lineage>
</organism>
<feature type="domain" description="Response regulatory" evidence="4">
    <location>
        <begin position="51"/>
        <end position="169"/>
    </location>
</feature>
<dbReference type="Pfam" id="PF00072">
    <property type="entry name" value="Response_reg"/>
    <property type="match status" value="1"/>
</dbReference>
<dbReference type="InterPro" id="IPR050595">
    <property type="entry name" value="Bact_response_regulator"/>
</dbReference>
<accession>A0ABX8JII1</accession>
<dbReference type="InterPro" id="IPR001789">
    <property type="entry name" value="Sig_transdc_resp-reg_receiver"/>
</dbReference>
<gene>
    <name evidence="5" type="ORF">KP005_02560</name>
</gene>
<dbReference type="PANTHER" id="PTHR44591">
    <property type="entry name" value="STRESS RESPONSE REGULATOR PROTEIN 1"/>
    <property type="match status" value="1"/>
</dbReference>
<feature type="modified residue" description="4-aspartylphosphate" evidence="2">
    <location>
        <position position="100"/>
    </location>
</feature>
<dbReference type="PANTHER" id="PTHR44591:SF18">
    <property type="entry name" value="REGULATORY PROTEIN"/>
    <property type="match status" value="1"/>
</dbReference>
<proteinExistence type="predicted"/>
<dbReference type="Pfam" id="PF13717">
    <property type="entry name" value="Zn_ribbon_4"/>
    <property type="match status" value="1"/>
</dbReference>
<evidence type="ECO:0000313" key="6">
    <source>
        <dbReference type="Proteomes" id="UP000683493"/>
    </source>
</evidence>
<dbReference type="Proteomes" id="UP000683493">
    <property type="component" value="Chromosome"/>
</dbReference>
<dbReference type="EMBL" id="CP076724">
    <property type="protein sequence ID" value="QWV98195.1"/>
    <property type="molecule type" value="Genomic_DNA"/>
</dbReference>
<evidence type="ECO:0000256" key="1">
    <source>
        <dbReference type="ARBA" id="ARBA00022553"/>
    </source>
</evidence>
<feature type="compositionally biased region" description="Low complexity" evidence="3">
    <location>
        <begin position="275"/>
        <end position="297"/>
    </location>
</feature>
<evidence type="ECO:0000256" key="2">
    <source>
        <dbReference type="PROSITE-ProRule" id="PRU00169"/>
    </source>
</evidence>
<dbReference type="PROSITE" id="PS50110">
    <property type="entry name" value="RESPONSE_REGULATORY"/>
    <property type="match status" value="1"/>
</dbReference>
<keyword evidence="1 2" id="KW-0597">Phosphoprotein</keyword>
<dbReference type="SMART" id="SM00448">
    <property type="entry name" value="REC"/>
    <property type="match status" value="1"/>
</dbReference>